<feature type="binding site" evidence="8">
    <location>
        <begin position="119"/>
        <end position="122"/>
    </location>
    <ligand>
        <name>GTP</name>
        <dbReference type="ChEBI" id="CHEBI:37565"/>
        <label>1</label>
    </ligand>
</feature>
<dbReference type="PANTHER" id="PTHR43834">
    <property type="entry name" value="GTPASE DER"/>
    <property type="match status" value="1"/>
</dbReference>
<proteinExistence type="inferred from homology"/>
<evidence type="ECO:0000256" key="3">
    <source>
        <dbReference type="ARBA" id="ARBA00022517"/>
    </source>
</evidence>
<dbReference type="PIRSF" id="PIRSF006485">
    <property type="entry name" value="GTP-binding_EngA"/>
    <property type="match status" value="1"/>
</dbReference>
<dbReference type="PROSITE" id="PS51712">
    <property type="entry name" value="G_ENGA"/>
    <property type="match status" value="1"/>
</dbReference>
<dbReference type="PRINTS" id="PR00326">
    <property type="entry name" value="GTP1OBG"/>
</dbReference>
<keyword evidence="3 8" id="KW-0690">Ribosome biogenesis</keyword>
<name>C8X0H6_DESRD</name>
<dbReference type="Pfam" id="PF14714">
    <property type="entry name" value="KH_dom-like"/>
    <property type="match status" value="1"/>
</dbReference>
<dbReference type="Pfam" id="PF01926">
    <property type="entry name" value="MMR_HSR1"/>
    <property type="match status" value="2"/>
</dbReference>
<evidence type="ECO:0000256" key="7">
    <source>
        <dbReference type="ARBA" id="ARBA00032345"/>
    </source>
</evidence>
<evidence type="ECO:0000259" key="11">
    <source>
        <dbReference type="PROSITE" id="PS51712"/>
    </source>
</evidence>
<dbReference type="Gene3D" id="3.40.50.300">
    <property type="entry name" value="P-loop containing nucleotide triphosphate hydrolases"/>
    <property type="match status" value="2"/>
</dbReference>
<dbReference type="KEGG" id="drt:Dret_0504"/>
<dbReference type="InterPro" id="IPR027417">
    <property type="entry name" value="P-loop_NTPase"/>
</dbReference>
<evidence type="ECO:0000256" key="2">
    <source>
        <dbReference type="ARBA" id="ARBA00020953"/>
    </source>
</evidence>
<keyword evidence="5 8" id="KW-0547">Nucleotide-binding</keyword>
<dbReference type="InterPro" id="IPR031166">
    <property type="entry name" value="G_ENGA"/>
</dbReference>
<feature type="binding site" evidence="8">
    <location>
        <begin position="9"/>
        <end position="16"/>
    </location>
    <ligand>
        <name>GTP</name>
        <dbReference type="ChEBI" id="CHEBI:37565"/>
        <label>1</label>
    </ligand>
</feature>
<feature type="binding site" evidence="8">
    <location>
        <begin position="300"/>
        <end position="303"/>
    </location>
    <ligand>
        <name>GTP</name>
        <dbReference type="ChEBI" id="CHEBI:37565"/>
        <label>2</label>
    </ligand>
</feature>
<dbReference type="Proteomes" id="UP000001052">
    <property type="component" value="Chromosome"/>
</dbReference>
<sequence length="441" mass="49248">MLPTVALIGRRNVGKSTLFNRLIRKQKALTHDRPGVTRDRLYAEVPHGEPPFALVDTGGLVLDESDGVEADVFEQAREAMEGAQLILFVVDGRQGVSTIDEQLAAFLRQTDKPVRLVINKVDGAELEDTLSAEFYALGFPLSAVSAAHGYGTLTLQEEIEETLQGLGAVPVEEGEQEDDITLRLALLGRPNVGKSSLINALVGEKRLVVSPEAGTTTDIVDVLFEKKGKRYIFLDSAGVRRRSKIDDSLERFSVLRALRNSKRAQVTVLCLDALQGVVGQDKKLLSFLDREKIPFIVAVNKVDLVPSDRLGQLKKYFENELRFLSHVPRIYTSAVSKAGLGGLLPLTEKLWSECTTRIGTGQLNRGLEDMIGRHQPPVVKHRRAKFYYLTQTGTTPPTFVFFVNDKNLVKPSYARYLEKQLRKRFQLRMTPIQLYFRTSRG</sequence>
<feature type="domain" description="EngA-type G" evidence="11">
    <location>
        <begin position="182"/>
        <end position="355"/>
    </location>
</feature>
<dbReference type="EMBL" id="CP001734">
    <property type="protein sequence ID" value="ACV67801.1"/>
    <property type="molecule type" value="Genomic_DNA"/>
</dbReference>
<dbReference type="Gene3D" id="3.30.300.20">
    <property type="match status" value="1"/>
</dbReference>
<evidence type="ECO:0000256" key="4">
    <source>
        <dbReference type="ARBA" id="ARBA00022737"/>
    </source>
</evidence>
<dbReference type="FunFam" id="3.30.300.20:FF:000004">
    <property type="entry name" value="GTPase Der"/>
    <property type="match status" value="1"/>
</dbReference>
<dbReference type="GO" id="GO:0005525">
    <property type="term" value="F:GTP binding"/>
    <property type="evidence" value="ECO:0007669"/>
    <property type="project" value="UniProtKB-UniRule"/>
</dbReference>
<feature type="binding site" evidence="8">
    <location>
        <begin position="56"/>
        <end position="60"/>
    </location>
    <ligand>
        <name>GTP</name>
        <dbReference type="ChEBI" id="CHEBI:37565"/>
        <label>1</label>
    </ligand>
</feature>
<gene>
    <name evidence="8" type="primary">der</name>
    <name evidence="12" type="ordered locus">Dret_0504</name>
</gene>
<evidence type="ECO:0000313" key="12">
    <source>
        <dbReference type="EMBL" id="ACV67801.1"/>
    </source>
</evidence>
<comment type="similarity">
    <text evidence="1 8 9 10">Belongs to the TRAFAC class TrmE-Era-EngA-EngB-Septin-like GTPase superfamily. EngA (Der) GTPase family.</text>
</comment>
<dbReference type="InterPro" id="IPR005225">
    <property type="entry name" value="Small_GTP-bd"/>
</dbReference>
<feature type="binding site" evidence="8">
    <location>
        <begin position="188"/>
        <end position="195"/>
    </location>
    <ligand>
        <name>GTP</name>
        <dbReference type="ChEBI" id="CHEBI:37565"/>
        <label>2</label>
    </ligand>
</feature>
<dbReference type="AlphaFoldDB" id="C8X0H6"/>
<accession>C8X0H6</accession>
<dbReference type="InterPro" id="IPR032859">
    <property type="entry name" value="KH_dom-like"/>
</dbReference>
<keyword evidence="13" id="KW-1185">Reference proteome</keyword>
<evidence type="ECO:0000313" key="13">
    <source>
        <dbReference type="Proteomes" id="UP000001052"/>
    </source>
</evidence>
<evidence type="ECO:0000256" key="10">
    <source>
        <dbReference type="RuleBase" id="RU004481"/>
    </source>
</evidence>
<reference evidence="12 13" key="2">
    <citation type="journal article" date="2010" name="Stand. Genomic Sci.">
        <title>Complete genome sequence of Desulfohalobium retbaense type strain (HR(100)).</title>
        <authorList>
            <person name="Spring S."/>
            <person name="Nolan M."/>
            <person name="Lapidus A."/>
            <person name="Glavina Del Rio T."/>
            <person name="Copeland A."/>
            <person name="Tice H."/>
            <person name="Cheng J.F."/>
            <person name="Lucas S."/>
            <person name="Land M."/>
            <person name="Chen F."/>
            <person name="Bruce D."/>
            <person name="Goodwin L."/>
            <person name="Pitluck S."/>
            <person name="Ivanova N."/>
            <person name="Mavromatis K."/>
            <person name="Mikhailova N."/>
            <person name="Pati A."/>
            <person name="Chen A."/>
            <person name="Palaniappan K."/>
            <person name="Hauser L."/>
            <person name="Chang Y.J."/>
            <person name="Jeffries C.D."/>
            <person name="Munk C."/>
            <person name="Kiss H."/>
            <person name="Chain P."/>
            <person name="Han C."/>
            <person name="Brettin T."/>
            <person name="Detter J.C."/>
            <person name="Schuler E."/>
            <person name="Goker M."/>
            <person name="Rohde M."/>
            <person name="Bristow J."/>
            <person name="Eisen J.A."/>
            <person name="Markowitz V."/>
            <person name="Hugenholtz P."/>
            <person name="Kyrpides N.C."/>
            <person name="Klenk H.P."/>
        </authorList>
    </citation>
    <scope>NUCLEOTIDE SEQUENCE [LARGE SCALE GENOMIC DNA]</scope>
    <source>
        <strain evidence="12 13">DSM 5692</strain>
    </source>
</reference>
<dbReference type="InterPro" id="IPR006073">
    <property type="entry name" value="GTP-bd"/>
</dbReference>
<evidence type="ECO:0000256" key="1">
    <source>
        <dbReference type="ARBA" id="ARBA00008279"/>
    </source>
</evidence>
<protein>
    <recommendedName>
        <fullName evidence="2 8">GTPase Der</fullName>
    </recommendedName>
    <alternativeName>
        <fullName evidence="7 8">GTP-binding protein EngA</fullName>
    </alternativeName>
</protein>
<comment type="subunit">
    <text evidence="8">Associates with the 50S ribosomal subunit.</text>
</comment>
<dbReference type="CDD" id="cd01894">
    <property type="entry name" value="EngA1"/>
    <property type="match status" value="1"/>
</dbReference>
<evidence type="ECO:0000256" key="8">
    <source>
        <dbReference type="HAMAP-Rule" id="MF_00195"/>
    </source>
</evidence>
<dbReference type="eggNOG" id="COG1160">
    <property type="taxonomic scope" value="Bacteria"/>
</dbReference>
<dbReference type="HAMAP" id="MF_00195">
    <property type="entry name" value="GTPase_Der"/>
    <property type="match status" value="1"/>
</dbReference>
<dbReference type="GO" id="GO:0043022">
    <property type="term" value="F:ribosome binding"/>
    <property type="evidence" value="ECO:0007669"/>
    <property type="project" value="TreeGrafter"/>
</dbReference>
<dbReference type="HOGENOM" id="CLU_016077_6_2_7"/>
<dbReference type="GO" id="GO:0042254">
    <property type="term" value="P:ribosome biogenesis"/>
    <property type="evidence" value="ECO:0007669"/>
    <property type="project" value="UniProtKB-KW"/>
</dbReference>
<dbReference type="RefSeq" id="WP_015750959.1">
    <property type="nucleotide sequence ID" value="NC_013223.1"/>
</dbReference>
<dbReference type="InterPro" id="IPR016484">
    <property type="entry name" value="GTPase_Der"/>
</dbReference>
<comment type="caution">
    <text evidence="8">Lacks conserved residue(s) required for the propagation of feature annotation.</text>
</comment>
<keyword evidence="4 10" id="KW-0677">Repeat</keyword>
<dbReference type="CDD" id="cd01895">
    <property type="entry name" value="EngA2"/>
    <property type="match status" value="1"/>
</dbReference>
<dbReference type="OrthoDB" id="9805918at2"/>
<dbReference type="InterPro" id="IPR015946">
    <property type="entry name" value="KH_dom-like_a/b"/>
</dbReference>
<organism evidence="12 13">
    <name type="scientific">Desulfohalobium retbaense (strain ATCC 49708 / DSM 5692 / JCM 16813 / HR100)</name>
    <dbReference type="NCBI Taxonomy" id="485915"/>
    <lineage>
        <taxon>Bacteria</taxon>
        <taxon>Pseudomonadati</taxon>
        <taxon>Thermodesulfobacteriota</taxon>
        <taxon>Desulfovibrionia</taxon>
        <taxon>Desulfovibrionales</taxon>
        <taxon>Desulfohalobiaceae</taxon>
        <taxon>Desulfohalobium</taxon>
    </lineage>
</organism>
<dbReference type="PANTHER" id="PTHR43834:SF6">
    <property type="entry name" value="GTPASE DER"/>
    <property type="match status" value="1"/>
</dbReference>
<reference evidence="13" key="1">
    <citation type="submission" date="2009-09" db="EMBL/GenBank/DDBJ databases">
        <title>The complete chromosome of Desulfohalobium retbaense DSM 5692.</title>
        <authorList>
            <consortium name="US DOE Joint Genome Institute (JGI-PGF)"/>
            <person name="Lucas S."/>
            <person name="Copeland A."/>
            <person name="Lapidus A."/>
            <person name="Glavina del Rio T."/>
            <person name="Dalin E."/>
            <person name="Tice H."/>
            <person name="Bruce D."/>
            <person name="Goodwin L."/>
            <person name="Pitluck S."/>
            <person name="Kyrpides N."/>
            <person name="Mavromatis K."/>
            <person name="Ivanova N."/>
            <person name="Mikhailova N."/>
            <person name="Munk A.C."/>
            <person name="Brettin T."/>
            <person name="Detter J.C."/>
            <person name="Han C."/>
            <person name="Tapia R."/>
            <person name="Larimer F."/>
            <person name="Land M."/>
            <person name="Hauser L."/>
            <person name="Markowitz V."/>
            <person name="Cheng J.-F."/>
            <person name="Hugenholtz P."/>
            <person name="Woyke T."/>
            <person name="Wu D."/>
            <person name="Spring S."/>
            <person name="Klenk H.-P."/>
            <person name="Eisen J.A."/>
        </authorList>
    </citation>
    <scope>NUCLEOTIDE SEQUENCE [LARGE SCALE GENOMIC DNA]</scope>
    <source>
        <strain evidence="13">DSM 5692</strain>
    </source>
</reference>
<dbReference type="STRING" id="485915.Dret_0504"/>
<dbReference type="NCBIfam" id="TIGR00231">
    <property type="entry name" value="small_GTP"/>
    <property type="match status" value="2"/>
</dbReference>
<evidence type="ECO:0000256" key="5">
    <source>
        <dbReference type="ARBA" id="ARBA00022741"/>
    </source>
</evidence>
<evidence type="ECO:0000256" key="6">
    <source>
        <dbReference type="ARBA" id="ARBA00023134"/>
    </source>
</evidence>
<evidence type="ECO:0000256" key="9">
    <source>
        <dbReference type="PROSITE-ProRule" id="PRU01049"/>
    </source>
</evidence>
<dbReference type="SUPFAM" id="SSF52540">
    <property type="entry name" value="P-loop containing nucleoside triphosphate hydrolases"/>
    <property type="match status" value="2"/>
</dbReference>
<keyword evidence="6 8" id="KW-0342">GTP-binding</keyword>
<dbReference type="NCBIfam" id="TIGR03594">
    <property type="entry name" value="GTPase_EngA"/>
    <property type="match status" value="1"/>
</dbReference>
<comment type="function">
    <text evidence="8 10">GTPase that plays an essential role in the late steps of ribosome biogenesis.</text>
</comment>